<comment type="caution">
    <text evidence="7">The sequence shown here is derived from an EMBL/GenBank/DDBJ whole genome shotgun (WGS) entry which is preliminary data.</text>
</comment>
<sequence length="529" mass="59896">MFQYNRNLAARGIEWTPRRLYFLEAWSFPGIDVATSWNFRCGFLDARQIEEWVYQTGSFVIPTPPPSVGRPDGGIRLLACDYTLFSTTSLGMSRDHFELLESTFGLHPATLPALEVGSGSCSRYFDATPEGNALSIVLKAPQKYELGNFMLSLTHDISSRWTVALLAGESIVDGFTHLDDITLLPHASYSPCAVIRACLATSTTLWNKPLTLPCILLNDYLKRLQHFSSIDLTRRVTYIEEQLGVTKVGRRNSKTLTYQPGANRGKPVERPQAEWLTTQINTQLTRLLFTARGPKWNYETATLLVDTEKELLGSQSQALMGNEILQMLDHNISLAKSMEDHILGLQKRLELQLNVLYSFVAQTDNRLSARLAAVAGRDSTSMKILAFITTIFLPGSYVATLFSMNMFNWEDTSNTVSPRFWIYWVVAGPLTLLTLGGWALWWSFEKHRYDEHLEETVKHANEIKTAPWWRRLLKSDDALGGEEHDAPMVISVGEGRDRRGVVRDSQHGSGHGRRERPVRRFTRTRFSSK</sequence>
<feature type="transmembrane region" description="Helical" evidence="6">
    <location>
        <begin position="384"/>
        <end position="409"/>
    </location>
</feature>
<dbReference type="InterPro" id="IPR045863">
    <property type="entry name" value="CorA_TM1_TM2"/>
</dbReference>
<dbReference type="SUPFAM" id="SSF144083">
    <property type="entry name" value="Magnesium transport protein CorA, transmembrane region"/>
    <property type="match status" value="1"/>
</dbReference>
<dbReference type="Proteomes" id="UP001610334">
    <property type="component" value="Unassembled WGS sequence"/>
</dbReference>
<name>A0ABR4GYM5_9EURO</name>
<evidence type="ECO:0000256" key="3">
    <source>
        <dbReference type="ARBA" id="ARBA00022989"/>
    </source>
</evidence>
<feature type="region of interest" description="Disordered" evidence="5">
    <location>
        <begin position="500"/>
        <end position="529"/>
    </location>
</feature>
<dbReference type="EMBL" id="JBFXLT010000122">
    <property type="protein sequence ID" value="KAL2808079.1"/>
    <property type="molecule type" value="Genomic_DNA"/>
</dbReference>
<feature type="compositionally biased region" description="Basic residues" evidence="5">
    <location>
        <begin position="510"/>
        <end position="529"/>
    </location>
</feature>
<evidence type="ECO:0000256" key="6">
    <source>
        <dbReference type="SAM" id="Phobius"/>
    </source>
</evidence>
<evidence type="ECO:0000256" key="2">
    <source>
        <dbReference type="ARBA" id="ARBA00022692"/>
    </source>
</evidence>
<keyword evidence="4 6" id="KW-0472">Membrane</keyword>
<keyword evidence="2 6" id="KW-0812">Transmembrane</keyword>
<accession>A0ABR4GYM5</accession>
<evidence type="ECO:0000256" key="1">
    <source>
        <dbReference type="ARBA" id="ARBA00004141"/>
    </source>
</evidence>
<feature type="transmembrane region" description="Helical" evidence="6">
    <location>
        <begin position="421"/>
        <end position="442"/>
    </location>
</feature>
<keyword evidence="3 6" id="KW-1133">Transmembrane helix</keyword>
<evidence type="ECO:0000256" key="4">
    <source>
        <dbReference type="ARBA" id="ARBA00023136"/>
    </source>
</evidence>
<gene>
    <name evidence="7" type="ORF">BJX63DRAFT_52752</name>
</gene>
<keyword evidence="8" id="KW-1185">Reference proteome</keyword>
<evidence type="ECO:0000313" key="8">
    <source>
        <dbReference type="Proteomes" id="UP001610334"/>
    </source>
</evidence>
<dbReference type="Gene3D" id="1.20.58.340">
    <property type="entry name" value="Magnesium transport protein CorA, transmembrane region"/>
    <property type="match status" value="1"/>
</dbReference>
<proteinExistence type="predicted"/>
<protein>
    <submittedName>
        <fullName evidence="7">Uncharacterized protein</fullName>
    </submittedName>
</protein>
<evidence type="ECO:0000256" key="5">
    <source>
        <dbReference type="SAM" id="MobiDB-lite"/>
    </source>
</evidence>
<organism evidence="7 8">
    <name type="scientific">Aspergillus granulosus</name>
    <dbReference type="NCBI Taxonomy" id="176169"/>
    <lineage>
        <taxon>Eukaryota</taxon>
        <taxon>Fungi</taxon>
        <taxon>Dikarya</taxon>
        <taxon>Ascomycota</taxon>
        <taxon>Pezizomycotina</taxon>
        <taxon>Eurotiomycetes</taxon>
        <taxon>Eurotiomycetidae</taxon>
        <taxon>Eurotiales</taxon>
        <taxon>Aspergillaceae</taxon>
        <taxon>Aspergillus</taxon>
        <taxon>Aspergillus subgen. Nidulantes</taxon>
    </lineage>
</organism>
<evidence type="ECO:0000313" key="7">
    <source>
        <dbReference type="EMBL" id="KAL2808079.1"/>
    </source>
</evidence>
<comment type="subcellular location">
    <subcellularLocation>
        <location evidence="1">Membrane</location>
        <topology evidence="1">Multi-pass membrane protein</topology>
    </subcellularLocation>
</comment>
<reference evidence="7 8" key="1">
    <citation type="submission" date="2024-07" db="EMBL/GenBank/DDBJ databases">
        <title>Section-level genome sequencing and comparative genomics of Aspergillus sections Usti and Cavernicolus.</title>
        <authorList>
            <consortium name="Lawrence Berkeley National Laboratory"/>
            <person name="Nybo J.L."/>
            <person name="Vesth T.C."/>
            <person name="Theobald S."/>
            <person name="Frisvad J.C."/>
            <person name="Larsen T.O."/>
            <person name="Kjaerboelling I."/>
            <person name="Rothschild-Mancinelli K."/>
            <person name="Lyhne E.K."/>
            <person name="Kogle M.E."/>
            <person name="Barry K."/>
            <person name="Clum A."/>
            <person name="Na H."/>
            <person name="Ledsgaard L."/>
            <person name="Lin J."/>
            <person name="Lipzen A."/>
            <person name="Kuo A."/>
            <person name="Riley R."/>
            <person name="Mondo S."/>
            <person name="Labutti K."/>
            <person name="Haridas S."/>
            <person name="Pangalinan J."/>
            <person name="Salamov A.A."/>
            <person name="Simmons B.A."/>
            <person name="Magnuson J.K."/>
            <person name="Chen J."/>
            <person name="Drula E."/>
            <person name="Henrissat B."/>
            <person name="Wiebenga A."/>
            <person name="Lubbers R.J."/>
            <person name="Gomes A.C."/>
            <person name="Makela M.R."/>
            <person name="Stajich J."/>
            <person name="Grigoriev I.V."/>
            <person name="Mortensen U.H."/>
            <person name="De Vries R.P."/>
            <person name="Baker S.E."/>
            <person name="Andersen M.R."/>
        </authorList>
    </citation>
    <scope>NUCLEOTIDE SEQUENCE [LARGE SCALE GENOMIC DNA]</scope>
    <source>
        <strain evidence="7 8">CBS 588.65</strain>
    </source>
</reference>